<evidence type="ECO:0000313" key="3">
    <source>
        <dbReference type="Proteomes" id="UP000323454"/>
    </source>
</evidence>
<dbReference type="Proteomes" id="UP000323454">
    <property type="component" value="Unassembled WGS sequence"/>
</dbReference>
<evidence type="ECO:0000313" key="2">
    <source>
        <dbReference type="EMBL" id="KAA2252427.1"/>
    </source>
</evidence>
<name>A0A5B2WR26_9PSEU</name>
<gene>
    <name evidence="2" type="ORF">F0L68_35900</name>
</gene>
<feature type="chain" id="PRO_5022796636" evidence="1">
    <location>
        <begin position="28"/>
        <end position="145"/>
    </location>
</feature>
<keyword evidence="1" id="KW-0732">Signal</keyword>
<accession>A0A5B2WR26</accession>
<protein>
    <submittedName>
        <fullName evidence="2">Uncharacterized protein</fullName>
    </submittedName>
</protein>
<dbReference type="RefSeq" id="WP_149854351.1">
    <property type="nucleotide sequence ID" value="NZ_VUOB01000075.1"/>
</dbReference>
<evidence type="ECO:0000256" key="1">
    <source>
        <dbReference type="SAM" id="SignalP"/>
    </source>
</evidence>
<dbReference type="PROSITE" id="PS51257">
    <property type="entry name" value="PROKAR_LIPOPROTEIN"/>
    <property type="match status" value="1"/>
</dbReference>
<dbReference type="EMBL" id="VUOB01000075">
    <property type="protein sequence ID" value="KAA2252427.1"/>
    <property type="molecule type" value="Genomic_DNA"/>
</dbReference>
<organism evidence="2 3">
    <name type="scientific">Solihabitans fulvus</name>
    <dbReference type="NCBI Taxonomy" id="1892852"/>
    <lineage>
        <taxon>Bacteria</taxon>
        <taxon>Bacillati</taxon>
        <taxon>Actinomycetota</taxon>
        <taxon>Actinomycetes</taxon>
        <taxon>Pseudonocardiales</taxon>
        <taxon>Pseudonocardiaceae</taxon>
        <taxon>Solihabitans</taxon>
    </lineage>
</organism>
<keyword evidence="3" id="KW-1185">Reference proteome</keyword>
<dbReference type="AlphaFoldDB" id="A0A5B2WR26"/>
<feature type="signal peptide" evidence="1">
    <location>
        <begin position="1"/>
        <end position="27"/>
    </location>
</feature>
<comment type="caution">
    <text evidence="2">The sequence shown here is derived from an EMBL/GenBank/DDBJ whole genome shotgun (WGS) entry which is preliminary data.</text>
</comment>
<sequence length="145" mass="15897">MSTIRRIVLGLFTVIAACGLWAAPASAQPAVHHAEVVRPADWQDTSCAYPGIFRDNSRVMHVTWPGDSNVECFGIAPNRTIWHAWNGSGGWVEMPGGGRADDTWDAWQDTNGNRTVKMQVNGAGFWCSTYPAGGNWGSWYHCSID</sequence>
<dbReference type="OrthoDB" id="4250829at2"/>
<reference evidence="2 3" key="2">
    <citation type="submission" date="2019-09" db="EMBL/GenBank/DDBJ databases">
        <authorList>
            <person name="Jin C."/>
        </authorList>
    </citation>
    <scope>NUCLEOTIDE SEQUENCE [LARGE SCALE GENOMIC DNA]</scope>
    <source>
        <strain evidence="2 3">AN110305</strain>
    </source>
</reference>
<proteinExistence type="predicted"/>
<reference evidence="2 3" key="1">
    <citation type="submission" date="2019-09" db="EMBL/GenBank/DDBJ databases">
        <title>Goodfellowia gen. nov., a new genus of the Pseudonocardineae related to Actinoalloteichus, containing Goodfellowia coeruleoviolacea gen. nov., comb. nov. gen. nov., comb. nov.</title>
        <authorList>
            <person name="Labeda D."/>
        </authorList>
    </citation>
    <scope>NUCLEOTIDE SEQUENCE [LARGE SCALE GENOMIC DNA]</scope>
    <source>
        <strain evidence="2 3">AN110305</strain>
    </source>
</reference>